<dbReference type="Pfam" id="PF00593">
    <property type="entry name" value="TonB_dep_Rec_b-barrel"/>
    <property type="match status" value="1"/>
</dbReference>
<dbReference type="PROSITE" id="PS52016">
    <property type="entry name" value="TONB_DEPENDENT_REC_3"/>
    <property type="match status" value="1"/>
</dbReference>
<dbReference type="Proteomes" id="UP000245880">
    <property type="component" value="Unassembled WGS sequence"/>
</dbReference>
<comment type="caution">
    <text evidence="12">The sequence shown here is derived from an EMBL/GenBank/DDBJ whole genome shotgun (WGS) entry which is preliminary data.</text>
</comment>
<dbReference type="Pfam" id="PF13715">
    <property type="entry name" value="CarbopepD_reg_2"/>
    <property type="match status" value="1"/>
</dbReference>
<sequence length="1029" mass="112343">MKRGFTKIRMILLGGVFTFSLGVPSFVHASSFEKSGIASVSEISSEKTVNGTVVSVEDGTPIPGVSVMIKNTSTGTITDVDGKYTLNVNDENAILVFSSVGFMTQEVTVGNKSNVSIKLAIDQKTLGEVVVVGYGTQKKSQLTGAISSVGAKEIGELPVTNARQALQGRAAGVDVNQAGSKPGSAPQIRIRGRRSFNASNDPLYVVDGIPLAGGIDDINPNDIASMEVLKDASSTAIYGSRGANGVVIISTKRGKVGETIVSVDTYAGVSKSLGRIDVMNGAEFAEYKRESRRTGGHYPAGPATDAADAAIFEPVELESIRLGRSTDYPAALLRTGVIQSHQVAVSGGSEKTIFNISANFFKDKGVVKNQDFNRNTFRINLDHKINNRVRIGTSTLGVYSIRNGEEFNPLGGALAENPLGKPYDDEGNLIFLPTQDGLRTNPLAEIVPGAVINERKTYRIFNSLYAEVDILKGLKYRFNFGPDFEIDRYGRFFGSQTNARRGAPAAGNTENKFHFNYTVENILTYSKQFNSTHNLNVTLLQSYQKDTEERAGIGVNGIPAESQQFYNLGSASQVTGVGTSLEEWALLSYMARINYDFKEKYLLTATLRADGSSVFGANNKFGYFPSLALGWNISSEDFLRDVRFLDMLKLRLSYGSTGNQAIDPYQTQPLLGRTSYAWDNSAAFGYRPGTIGNPDLRWETSSTANAGLDFSFLNGRISGAIEYYITRTSDLLAPQPLPNSTGFGGFTTNIGETENRGIELSLSTINVDKGDFRWSTDIMFTKNNERIISLANGKVDDVAAGRFIGEPLSVIFDYRKIGIWQSDEEDLATQYQSKVGEIKIEDVNNDGIINADDRQILGSAVPNFVAGVTNRLSFKGIDLSFFLYARAGQQIISSFHQGNNSLAGRYNNLDIDYWTPDNPTNEFPRPNENQESPRYSSTLRYFDGSFLKIRNINIGYNVPVSLAEKLKMKSLRVFSSIQQPKIWSKYRSQYKGIDPEVELDNGASNTTQGIGSDLSPATTVITFGLNAKF</sequence>
<dbReference type="Pfam" id="PF07715">
    <property type="entry name" value="Plug"/>
    <property type="match status" value="1"/>
</dbReference>
<evidence type="ECO:0000313" key="13">
    <source>
        <dbReference type="Proteomes" id="UP000245880"/>
    </source>
</evidence>
<evidence type="ECO:0000256" key="7">
    <source>
        <dbReference type="ARBA" id="ARBA00023237"/>
    </source>
</evidence>
<evidence type="ECO:0000256" key="6">
    <source>
        <dbReference type="ARBA" id="ARBA00023136"/>
    </source>
</evidence>
<dbReference type="InterPro" id="IPR036942">
    <property type="entry name" value="Beta-barrel_TonB_sf"/>
</dbReference>
<dbReference type="InterPro" id="IPR012910">
    <property type="entry name" value="Plug_dom"/>
</dbReference>
<protein>
    <submittedName>
        <fullName evidence="12">TonB-linked SusC/RagA family outer membrane protein</fullName>
    </submittedName>
</protein>
<dbReference type="Gene3D" id="2.40.170.20">
    <property type="entry name" value="TonB-dependent receptor, beta-barrel domain"/>
    <property type="match status" value="1"/>
</dbReference>
<keyword evidence="2 8" id="KW-0813">Transport</keyword>
<dbReference type="InterPro" id="IPR039426">
    <property type="entry name" value="TonB-dep_rcpt-like"/>
</dbReference>
<reference evidence="12 13" key="1">
    <citation type="submission" date="2018-03" db="EMBL/GenBank/DDBJ databases">
        <title>Genomic Encyclopedia of Archaeal and Bacterial Type Strains, Phase II (KMG-II): from individual species to whole genera.</title>
        <authorList>
            <person name="Goeker M."/>
        </authorList>
    </citation>
    <scope>NUCLEOTIDE SEQUENCE [LARGE SCALE GENOMIC DNA]</scope>
    <source>
        <strain evidence="12 13">DSM 100346</strain>
    </source>
</reference>
<dbReference type="GO" id="GO:0009279">
    <property type="term" value="C:cell outer membrane"/>
    <property type="evidence" value="ECO:0007669"/>
    <property type="project" value="UniProtKB-SubCell"/>
</dbReference>
<dbReference type="AlphaFoldDB" id="A0A316AKN8"/>
<dbReference type="NCBIfam" id="TIGR04057">
    <property type="entry name" value="SusC_RagA_signa"/>
    <property type="match status" value="1"/>
</dbReference>
<dbReference type="InterPro" id="IPR000531">
    <property type="entry name" value="Beta-barrel_TonB"/>
</dbReference>
<dbReference type="Gene3D" id="2.170.130.10">
    <property type="entry name" value="TonB-dependent receptor, plug domain"/>
    <property type="match status" value="1"/>
</dbReference>
<dbReference type="SUPFAM" id="SSF49464">
    <property type="entry name" value="Carboxypeptidase regulatory domain-like"/>
    <property type="match status" value="1"/>
</dbReference>
<evidence type="ECO:0000256" key="9">
    <source>
        <dbReference type="RuleBase" id="RU003357"/>
    </source>
</evidence>
<gene>
    <name evidence="12" type="ORF">CLV98_104192</name>
</gene>
<evidence type="ECO:0000256" key="8">
    <source>
        <dbReference type="PROSITE-ProRule" id="PRU01360"/>
    </source>
</evidence>
<evidence type="ECO:0000259" key="10">
    <source>
        <dbReference type="Pfam" id="PF00593"/>
    </source>
</evidence>
<dbReference type="InterPro" id="IPR008969">
    <property type="entry name" value="CarboxyPept-like_regulatory"/>
</dbReference>
<evidence type="ECO:0000256" key="5">
    <source>
        <dbReference type="ARBA" id="ARBA00023077"/>
    </source>
</evidence>
<dbReference type="SUPFAM" id="SSF56935">
    <property type="entry name" value="Porins"/>
    <property type="match status" value="1"/>
</dbReference>
<evidence type="ECO:0000256" key="2">
    <source>
        <dbReference type="ARBA" id="ARBA00022448"/>
    </source>
</evidence>
<proteinExistence type="inferred from homology"/>
<dbReference type="InterPro" id="IPR023997">
    <property type="entry name" value="TonB-dep_OMP_SusC/RagA_CS"/>
</dbReference>
<dbReference type="RefSeq" id="WP_229203305.1">
    <property type="nucleotide sequence ID" value="NZ_QGDT01000004.1"/>
</dbReference>
<evidence type="ECO:0000259" key="11">
    <source>
        <dbReference type="Pfam" id="PF07715"/>
    </source>
</evidence>
<comment type="subcellular location">
    <subcellularLocation>
        <location evidence="1 8">Cell outer membrane</location>
        <topology evidence="1 8">Multi-pass membrane protein</topology>
    </subcellularLocation>
</comment>
<keyword evidence="3 8" id="KW-1134">Transmembrane beta strand</keyword>
<keyword evidence="6 8" id="KW-0472">Membrane</keyword>
<keyword evidence="5 9" id="KW-0798">TonB box</keyword>
<evidence type="ECO:0000256" key="1">
    <source>
        <dbReference type="ARBA" id="ARBA00004571"/>
    </source>
</evidence>
<organism evidence="12 13">
    <name type="scientific">Dyadobacter jejuensis</name>
    <dbReference type="NCBI Taxonomy" id="1082580"/>
    <lineage>
        <taxon>Bacteria</taxon>
        <taxon>Pseudomonadati</taxon>
        <taxon>Bacteroidota</taxon>
        <taxon>Cytophagia</taxon>
        <taxon>Cytophagales</taxon>
        <taxon>Spirosomataceae</taxon>
        <taxon>Dyadobacter</taxon>
    </lineage>
</organism>
<evidence type="ECO:0000256" key="4">
    <source>
        <dbReference type="ARBA" id="ARBA00022692"/>
    </source>
</evidence>
<dbReference type="EMBL" id="QGDT01000004">
    <property type="protein sequence ID" value="PWJ58333.1"/>
    <property type="molecule type" value="Genomic_DNA"/>
</dbReference>
<feature type="domain" description="TonB-dependent receptor-like beta-barrel" evidence="10">
    <location>
        <begin position="471"/>
        <end position="775"/>
    </location>
</feature>
<dbReference type="InterPro" id="IPR037066">
    <property type="entry name" value="Plug_dom_sf"/>
</dbReference>
<evidence type="ECO:0000313" key="12">
    <source>
        <dbReference type="EMBL" id="PWJ58333.1"/>
    </source>
</evidence>
<accession>A0A316AKN8</accession>
<dbReference type="Gene3D" id="2.60.40.1120">
    <property type="entry name" value="Carboxypeptidase-like, regulatory domain"/>
    <property type="match status" value="1"/>
</dbReference>
<keyword evidence="13" id="KW-1185">Reference proteome</keyword>
<keyword evidence="7 8" id="KW-0998">Cell outer membrane</keyword>
<keyword evidence="4 8" id="KW-0812">Transmembrane</keyword>
<dbReference type="NCBIfam" id="TIGR04056">
    <property type="entry name" value="OMP_RagA_SusC"/>
    <property type="match status" value="1"/>
</dbReference>
<dbReference type="InterPro" id="IPR023996">
    <property type="entry name" value="TonB-dep_OMP_SusC/RagA"/>
</dbReference>
<dbReference type="FunFam" id="2.170.130.10:FF:000008">
    <property type="entry name" value="SusC/RagA family TonB-linked outer membrane protein"/>
    <property type="match status" value="1"/>
</dbReference>
<comment type="similarity">
    <text evidence="8 9">Belongs to the TonB-dependent receptor family.</text>
</comment>
<name>A0A316AKN8_9BACT</name>
<evidence type="ECO:0000256" key="3">
    <source>
        <dbReference type="ARBA" id="ARBA00022452"/>
    </source>
</evidence>
<feature type="domain" description="TonB-dependent receptor plug" evidence="11">
    <location>
        <begin position="139"/>
        <end position="246"/>
    </location>
</feature>